<evidence type="ECO:0000256" key="1">
    <source>
        <dbReference type="SAM" id="Phobius"/>
    </source>
</evidence>
<protein>
    <submittedName>
        <fullName evidence="2">Uncharacterized protein</fullName>
    </submittedName>
</protein>
<reference evidence="2 3" key="1">
    <citation type="submission" date="2018-08" db="EMBL/GenBank/DDBJ databases">
        <title>Genomic taxonomy of the Vibrionaceae family.</title>
        <authorList>
            <person name="Gomez-Gil B."/>
            <person name="Tanaka M."/>
            <person name="Sawabe T."/>
            <person name="Enciso-Ibarra K."/>
        </authorList>
    </citation>
    <scope>NUCLEOTIDE SEQUENCE [LARGE SCALE GENOMIC DNA]</scope>
    <source>
        <strain evidence="2 3">CAIM 1831</strain>
    </source>
</reference>
<evidence type="ECO:0000313" key="2">
    <source>
        <dbReference type="EMBL" id="AXY00941.1"/>
    </source>
</evidence>
<gene>
    <name evidence="2" type="ORF">D1115_06565</name>
</gene>
<dbReference type="RefSeq" id="WP_128810772.1">
    <property type="nucleotide sequence ID" value="NZ_CP032093.1"/>
</dbReference>
<accession>A0ABM6YSY6</accession>
<organism evidence="2 3">
    <name type="scientific">Vibrio alfacsensis</name>
    <dbReference type="NCBI Taxonomy" id="1074311"/>
    <lineage>
        <taxon>Bacteria</taxon>
        <taxon>Pseudomonadati</taxon>
        <taxon>Pseudomonadota</taxon>
        <taxon>Gammaproteobacteria</taxon>
        <taxon>Vibrionales</taxon>
        <taxon>Vibrionaceae</taxon>
        <taxon>Vibrio</taxon>
    </lineage>
</organism>
<sequence length="225" mass="25963">MFDTLIDHLDDYVESLTELWFFHIPGPLLVYYFALSTAEKADVSWLCFPIIMLTTPVFISLWDRKVLPLLIIAPILFGIGYAFLGGPEFSSFYFLCLKWIGITVVGCVAILVLRQVYMFTAWLVRKVLSVTIFYNWFTMLISAVVAYQIGKYAWNTYGDTINFIMLLAVPFVIAILFFTGGSDLTLRSWMSVFEHKRDGMSTPEALDKAEMEQRTREAFWSLFKK</sequence>
<proteinExistence type="predicted"/>
<evidence type="ECO:0000313" key="3">
    <source>
        <dbReference type="Proteomes" id="UP000262832"/>
    </source>
</evidence>
<feature type="transmembrane region" description="Helical" evidence="1">
    <location>
        <begin position="92"/>
        <end position="113"/>
    </location>
</feature>
<keyword evidence="1" id="KW-0812">Transmembrane</keyword>
<keyword evidence="1" id="KW-1133">Transmembrane helix</keyword>
<dbReference type="Proteomes" id="UP000262832">
    <property type="component" value="Chromosome I"/>
</dbReference>
<keyword evidence="1" id="KW-0472">Membrane</keyword>
<dbReference type="EMBL" id="CP032093">
    <property type="protein sequence ID" value="AXY00941.1"/>
    <property type="molecule type" value="Genomic_DNA"/>
</dbReference>
<feature type="transmembrane region" description="Helical" evidence="1">
    <location>
        <begin position="69"/>
        <end position="86"/>
    </location>
</feature>
<keyword evidence="3" id="KW-1185">Reference proteome</keyword>
<name>A0ABM6YSY6_9VIBR</name>
<feature type="transmembrane region" description="Helical" evidence="1">
    <location>
        <begin position="160"/>
        <end position="180"/>
    </location>
</feature>
<feature type="transmembrane region" description="Helical" evidence="1">
    <location>
        <begin position="133"/>
        <end position="154"/>
    </location>
</feature>
<feature type="transmembrane region" description="Helical" evidence="1">
    <location>
        <begin position="43"/>
        <end position="62"/>
    </location>
</feature>